<evidence type="ECO:0000313" key="3">
    <source>
        <dbReference type="EMBL" id="PCJ23517.1"/>
    </source>
</evidence>
<feature type="chain" id="PRO_5012562787" evidence="2">
    <location>
        <begin position="48"/>
        <end position="200"/>
    </location>
</feature>
<feature type="signal peptide" evidence="2">
    <location>
        <begin position="1"/>
        <end position="47"/>
    </location>
</feature>
<reference evidence="4" key="1">
    <citation type="submission" date="2017-08" db="EMBL/GenBank/DDBJ databases">
        <title>A dynamic microbial community with high functional redundancy inhabits the cold, oxic subseafloor aquifer.</title>
        <authorList>
            <person name="Tully B.J."/>
            <person name="Wheat C.G."/>
            <person name="Glazer B.T."/>
            <person name="Huber J.A."/>
        </authorList>
    </citation>
    <scope>NUCLEOTIDE SEQUENCE [LARGE SCALE GENOMIC DNA]</scope>
</reference>
<keyword evidence="2" id="KW-0732">Signal</keyword>
<dbReference type="Proteomes" id="UP000218327">
    <property type="component" value="Unassembled WGS sequence"/>
</dbReference>
<evidence type="ECO:0000256" key="1">
    <source>
        <dbReference type="SAM" id="MobiDB-lite"/>
    </source>
</evidence>
<dbReference type="AlphaFoldDB" id="A0A2A5AW29"/>
<evidence type="ECO:0000313" key="4">
    <source>
        <dbReference type="Proteomes" id="UP000218327"/>
    </source>
</evidence>
<sequence>MKVEKVCNLLNSQLIQLKMKVSIMMMKKVLLGITVIGAALLSQAASADSWSSRHNRHGYNNHSYGNHYRGYSSQRRNSYHYGRRDRRSNNYFNISYGSHYGDYYGRRRHHDSGSFLGGLVLGSLLTYPSYSSRRYDREVYRSAPVTREIVYVNRTAPQRSAPVPSGRRLLRDLEGNCFERIVDEEGNEVRIQLEAAECSF</sequence>
<feature type="region of interest" description="Disordered" evidence="1">
    <location>
        <begin position="51"/>
        <end position="82"/>
    </location>
</feature>
<evidence type="ECO:0000256" key="2">
    <source>
        <dbReference type="SAM" id="SignalP"/>
    </source>
</evidence>
<comment type="caution">
    <text evidence="3">The sequence shown here is derived from an EMBL/GenBank/DDBJ whole genome shotgun (WGS) entry which is preliminary data.</text>
</comment>
<dbReference type="EMBL" id="NVVJ01000038">
    <property type="protein sequence ID" value="PCJ23517.1"/>
    <property type="molecule type" value="Genomic_DNA"/>
</dbReference>
<name>A0A2A5AW29_9GAMM</name>
<accession>A0A2A5AW29</accession>
<proteinExistence type="predicted"/>
<gene>
    <name evidence="3" type="ORF">COA96_11755</name>
</gene>
<protein>
    <submittedName>
        <fullName evidence="3">Uncharacterized protein</fullName>
    </submittedName>
</protein>
<organism evidence="3 4">
    <name type="scientific">SAR86 cluster bacterium</name>
    <dbReference type="NCBI Taxonomy" id="2030880"/>
    <lineage>
        <taxon>Bacteria</taxon>
        <taxon>Pseudomonadati</taxon>
        <taxon>Pseudomonadota</taxon>
        <taxon>Gammaproteobacteria</taxon>
        <taxon>SAR86 cluster</taxon>
    </lineage>
</organism>